<organism evidence="2 3">
    <name type="scientific">Cytospora mali</name>
    <name type="common">Apple Valsa canker fungus</name>
    <name type="synonym">Valsa mali</name>
    <dbReference type="NCBI Taxonomy" id="578113"/>
    <lineage>
        <taxon>Eukaryota</taxon>
        <taxon>Fungi</taxon>
        <taxon>Dikarya</taxon>
        <taxon>Ascomycota</taxon>
        <taxon>Pezizomycotina</taxon>
        <taxon>Sordariomycetes</taxon>
        <taxon>Sordariomycetidae</taxon>
        <taxon>Diaporthales</taxon>
        <taxon>Cytosporaceae</taxon>
        <taxon>Cytospora</taxon>
    </lineage>
</organism>
<dbReference type="SMR" id="A0A194WDM0"/>
<dbReference type="InterPro" id="IPR011009">
    <property type="entry name" value="Kinase-like_dom_sf"/>
</dbReference>
<reference evidence="2" key="1">
    <citation type="submission" date="2014-12" db="EMBL/GenBank/DDBJ databases">
        <title>Genome Sequence of Valsa Canker Pathogens Uncovers a Specific Adaption of Colonization on Woody Bark.</title>
        <authorList>
            <person name="Yin Z."/>
            <person name="Liu H."/>
            <person name="Gao X."/>
            <person name="Li Z."/>
            <person name="Song N."/>
            <person name="Ke X."/>
            <person name="Dai Q."/>
            <person name="Wu Y."/>
            <person name="Sun Y."/>
            <person name="Xu J.-R."/>
            <person name="Kang Z.K."/>
            <person name="Wang L."/>
            <person name="Huang L."/>
        </authorList>
    </citation>
    <scope>NUCLEOTIDE SEQUENCE [LARGE SCALE GENOMIC DNA]</scope>
    <source>
        <strain evidence="2">03-8</strain>
    </source>
</reference>
<dbReference type="GO" id="GO:0004674">
    <property type="term" value="F:protein serine/threonine kinase activity"/>
    <property type="evidence" value="ECO:0007669"/>
    <property type="project" value="TreeGrafter"/>
</dbReference>
<dbReference type="Proteomes" id="UP000078559">
    <property type="component" value="Chromosome 13"/>
</dbReference>
<dbReference type="InterPro" id="IPR000719">
    <property type="entry name" value="Prot_kinase_dom"/>
</dbReference>
<dbReference type="OrthoDB" id="4062651at2759"/>
<evidence type="ECO:0000313" key="3">
    <source>
        <dbReference type="Proteomes" id="UP000078559"/>
    </source>
</evidence>
<accession>A0A194WDM0</accession>
<dbReference type="AlphaFoldDB" id="A0A194WDM0"/>
<name>A0A194WDM0_CYTMA</name>
<protein>
    <submittedName>
        <fullName evidence="2">G-type lectin S-receptor-like serine/threonine-protein kinase SD1-1</fullName>
    </submittedName>
</protein>
<dbReference type="PANTHER" id="PTHR24359">
    <property type="entry name" value="SERINE/THREONINE-PROTEIN KINASE SBK1"/>
    <property type="match status" value="1"/>
</dbReference>
<dbReference type="PROSITE" id="PS50011">
    <property type="entry name" value="PROTEIN_KINASE_DOM"/>
    <property type="match status" value="1"/>
</dbReference>
<keyword evidence="3" id="KW-1185">Reference proteome</keyword>
<dbReference type="Pfam" id="PF00069">
    <property type="entry name" value="Pkinase"/>
    <property type="match status" value="1"/>
</dbReference>
<dbReference type="SUPFAM" id="SSF56112">
    <property type="entry name" value="Protein kinase-like (PK-like)"/>
    <property type="match status" value="1"/>
</dbReference>
<proteinExistence type="predicted"/>
<sequence>MARPESQAQIHTDIKPVNILCFNDGMEHLSLKLADFGEAKSIGPESTVEANRVPHVKTYRPPEYSPGGHISPNYDVWCLGCLFLEFVTWALKGWDGIKEFSKAREDEREAPEVTGVEGQLMEDTFFKKTTQSRYW</sequence>
<evidence type="ECO:0000313" key="2">
    <source>
        <dbReference type="EMBL" id="KUI74489.1"/>
    </source>
</evidence>
<evidence type="ECO:0000259" key="1">
    <source>
        <dbReference type="PROSITE" id="PS50011"/>
    </source>
</evidence>
<feature type="domain" description="Protein kinase" evidence="1">
    <location>
        <begin position="1"/>
        <end position="135"/>
    </location>
</feature>
<dbReference type="EMBL" id="CM003110">
    <property type="protein sequence ID" value="KUI74489.1"/>
    <property type="molecule type" value="Genomic_DNA"/>
</dbReference>
<dbReference type="GO" id="GO:0005524">
    <property type="term" value="F:ATP binding"/>
    <property type="evidence" value="ECO:0007669"/>
    <property type="project" value="InterPro"/>
</dbReference>
<gene>
    <name evidence="2" type="ORF">VM1G_11986</name>
</gene>
<dbReference type="Gene3D" id="1.10.510.10">
    <property type="entry name" value="Transferase(Phosphotransferase) domain 1"/>
    <property type="match status" value="1"/>
</dbReference>
<dbReference type="PANTHER" id="PTHR24359:SF1">
    <property type="entry name" value="INHIBITOR OF NUCLEAR FACTOR KAPPA-B KINASE EPSILON SUBUNIT HOMOLOG 1-RELATED"/>
    <property type="match status" value="1"/>
</dbReference>